<dbReference type="InterPro" id="IPR002068">
    <property type="entry name" value="A-crystallin/Hsp20_dom"/>
</dbReference>
<evidence type="ECO:0000256" key="1">
    <source>
        <dbReference type="PROSITE-ProRule" id="PRU00285"/>
    </source>
</evidence>
<organism evidence="4 5">
    <name type="scientific">Alcaligenes xylosoxydans xylosoxydans</name>
    <name type="common">Achromobacter xylosoxidans</name>
    <dbReference type="NCBI Taxonomy" id="85698"/>
    <lineage>
        <taxon>Bacteria</taxon>
        <taxon>Pseudomonadati</taxon>
        <taxon>Pseudomonadota</taxon>
        <taxon>Betaproteobacteria</taxon>
        <taxon>Burkholderiales</taxon>
        <taxon>Alcaligenaceae</taxon>
        <taxon>Achromobacter</taxon>
    </lineage>
</organism>
<comment type="caution">
    <text evidence="4">The sequence shown here is derived from an EMBL/GenBank/DDBJ whole genome shotgun (WGS) entry which is preliminary data.</text>
</comment>
<reference evidence="4 5" key="1">
    <citation type="submission" date="2016-09" db="EMBL/GenBank/DDBJ databases">
        <title>Phylogenomics of Achromobacter.</title>
        <authorList>
            <person name="Jeukens J."/>
            <person name="Freschi L."/>
            <person name="Vincent A.T."/>
            <person name="Emond-Rheault J.-G."/>
            <person name="Kukavica-Ibrulj I."/>
            <person name="Charette S.J."/>
            <person name="Levesque R.C."/>
        </authorList>
    </citation>
    <scope>NUCLEOTIDE SEQUENCE [LARGE SCALE GENOMIC DNA]</scope>
    <source>
        <strain evidence="4 5">AUS488</strain>
    </source>
</reference>
<evidence type="ECO:0000313" key="4">
    <source>
        <dbReference type="EMBL" id="OMG84275.1"/>
    </source>
</evidence>
<dbReference type="SUPFAM" id="SSF49764">
    <property type="entry name" value="HSP20-like chaperones"/>
    <property type="match status" value="1"/>
</dbReference>
<accession>A0A1R1JRC0</accession>
<name>A0A1R1JRC0_ALCXX</name>
<dbReference type="EMBL" id="MJMN01000020">
    <property type="protein sequence ID" value="OMG84275.1"/>
    <property type="molecule type" value="Genomic_DNA"/>
</dbReference>
<dbReference type="PROSITE" id="PS01031">
    <property type="entry name" value="SHSP"/>
    <property type="match status" value="1"/>
</dbReference>
<feature type="domain" description="SHSP" evidence="3">
    <location>
        <begin position="17"/>
        <end position="128"/>
    </location>
</feature>
<dbReference type="AlphaFoldDB" id="A0A1R1JRC0"/>
<dbReference type="PANTHER" id="PTHR11527">
    <property type="entry name" value="HEAT-SHOCK PROTEIN 20 FAMILY MEMBER"/>
    <property type="match status" value="1"/>
</dbReference>
<proteinExistence type="inferred from homology"/>
<evidence type="ECO:0000256" key="2">
    <source>
        <dbReference type="RuleBase" id="RU003616"/>
    </source>
</evidence>
<evidence type="ECO:0000313" key="5">
    <source>
        <dbReference type="Proteomes" id="UP000187251"/>
    </source>
</evidence>
<dbReference type="CDD" id="cd06464">
    <property type="entry name" value="ACD_sHsps-like"/>
    <property type="match status" value="1"/>
</dbReference>
<evidence type="ECO:0000259" key="3">
    <source>
        <dbReference type="PROSITE" id="PS01031"/>
    </source>
</evidence>
<dbReference type="InterPro" id="IPR008978">
    <property type="entry name" value="HSP20-like_chaperone"/>
</dbReference>
<dbReference type="InterPro" id="IPR031107">
    <property type="entry name" value="Small_HSP"/>
</dbReference>
<protein>
    <submittedName>
        <fullName evidence="4">Heat-shock protein Hsp20</fullName>
    </submittedName>
</protein>
<dbReference type="Pfam" id="PF00011">
    <property type="entry name" value="HSP20"/>
    <property type="match status" value="1"/>
</dbReference>
<dbReference type="Gene3D" id="2.60.40.790">
    <property type="match status" value="1"/>
</dbReference>
<comment type="similarity">
    <text evidence="1 2">Belongs to the small heat shock protein (HSP20) family.</text>
</comment>
<sequence>MNTRNELVVEHDGRAAQRRPAALPAVDIFEDTAGVTVMADLPGVTKDRLNIKVESDVLVIEGEAAVPVPQELRLIHSELREPLLRRSFRLGPEFDKDAISANLRQGVLTLRVPRVREAQPRQIPVTVA</sequence>
<dbReference type="RefSeq" id="WP_076413140.1">
    <property type="nucleotide sequence ID" value="NZ_AP028040.1"/>
</dbReference>
<dbReference type="OrthoDB" id="9788892at2"/>
<gene>
    <name evidence="4" type="ORF">BIZ92_29080</name>
</gene>
<dbReference type="Proteomes" id="UP000187251">
    <property type="component" value="Unassembled WGS sequence"/>
</dbReference>